<organism evidence="2 3">
    <name type="scientific">Lecanosticta acicola</name>
    <dbReference type="NCBI Taxonomy" id="111012"/>
    <lineage>
        <taxon>Eukaryota</taxon>
        <taxon>Fungi</taxon>
        <taxon>Dikarya</taxon>
        <taxon>Ascomycota</taxon>
        <taxon>Pezizomycotina</taxon>
        <taxon>Dothideomycetes</taxon>
        <taxon>Dothideomycetidae</taxon>
        <taxon>Mycosphaerellales</taxon>
        <taxon>Mycosphaerellaceae</taxon>
        <taxon>Lecanosticta</taxon>
    </lineage>
</organism>
<sequence length="257" mass="28458">MENSSNTTAVPDLQAILATLAQHMQPTAPIAPNPRDEYGSPTPEIDQEAIKAGTAPPRDLGLHDPRLRPQNKSAAASPRPMIDPASITVWSEALRCVTKIAAQNSQFAVSIKRMIKDQRAHEMRWYTERQNLKQTQANRSQSAAKAQSILKSLNTSFYGAPPAPESPEISKEAELADFDRKIYSAQKAMDTAMTAELKSLGVPFFGTKEHLVVSDNPGVSNHKGPEDQPKHSQIVTESQLLDLRRKMVKHLEDLYRD</sequence>
<dbReference type="EMBL" id="CAVMBE010000004">
    <property type="protein sequence ID" value="CAK3816949.1"/>
    <property type="molecule type" value="Genomic_DNA"/>
</dbReference>
<dbReference type="Proteomes" id="UP001296104">
    <property type="component" value="Unassembled WGS sequence"/>
</dbReference>
<proteinExistence type="predicted"/>
<evidence type="ECO:0000313" key="2">
    <source>
        <dbReference type="EMBL" id="CAK3816949.1"/>
    </source>
</evidence>
<protein>
    <submittedName>
        <fullName evidence="2">Uncharacterized protein</fullName>
    </submittedName>
</protein>
<dbReference type="Pfam" id="PF10454">
    <property type="entry name" value="DUF2458"/>
    <property type="match status" value="1"/>
</dbReference>
<dbReference type="AlphaFoldDB" id="A0AAI9E7M1"/>
<feature type="region of interest" description="Disordered" evidence="1">
    <location>
        <begin position="215"/>
        <end position="234"/>
    </location>
</feature>
<dbReference type="InterPro" id="IPR018858">
    <property type="entry name" value="DUF2458"/>
</dbReference>
<accession>A0AAI9E7M1</accession>
<comment type="caution">
    <text evidence="2">The sequence shown here is derived from an EMBL/GenBank/DDBJ whole genome shotgun (WGS) entry which is preliminary data.</text>
</comment>
<keyword evidence="3" id="KW-1185">Reference proteome</keyword>
<evidence type="ECO:0000313" key="3">
    <source>
        <dbReference type="Proteomes" id="UP001296104"/>
    </source>
</evidence>
<reference evidence="2" key="1">
    <citation type="submission" date="2023-11" db="EMBL/GenBank/DDBJ databases">
        <authorList>
            <person name="Alioto T."/>
            <person name="Alioto T."/>
            <person name="Gomez Garrido J."/>
        </authorList>
    </citation>
    <scope>NUCLEOTIDE SEQUENCE</scope>
</reference>
<gene>
    <name evidence="2" type="ORF">LECACI_7A001117</name>
</gene>
<evidence type="ECO:0000256" key="1">
    <source>
        <dbReference type="SAM" id="MobiDB-lite"/>
    </source>
</evidence>
<name>A0AAI9E7M1_9PEZI</name>
<feature type="region of interest" description="Disordered" evidence="1">
    <location>
        <begin position="20"/>
        <end position="80"/>
    </location>
</feature>